<dbReference type="AlphaFoldDB" id="A0AAQ3QD11"/>
<dbReference type="Pfam" id="PF20431">
    <property type="entry name" value="E_motif"/>
    <property type="match status" value="1"/>
</dbReference>
<evidence type="ECO:0000256" key="2">
    <source>
        <dbReference type="PROSITE-ProRule" id="PRU00708"/>
    </source>
</evidence>
<dbReference type="PANTHER" id="PTHR47926:SF424">
    <property type="entry name" value="PENTACOTRIPEPTIDE-REPEAT REGION OF PRORP DOMAIN-CONTAINING PROTEIN"/>
    <property type="match status" value="1"/>
</dbReference>
<dbReference type="FunFam" id="1.25.40.10:FF:000344">
    <property type="entry name" value="Pentatricopeptide repeat-containing protein"/>
    <property type="match status" value="1"/>
</dbReference>
<dbReference type="EMBL" id="CP136894">
    <property type="protein sequence ID" value="WOL08151.1"/>
    <property type="molecule type" value="Genomic_DNA"/>
</dbReference>
<feature type="repeat" description="PPR" evidence="2">
    <location>
        <begin position="438"/>
        <end position="472"/>
    </location>
</feature>
<reference evidence="3 4" key="1">
    <citation type="submission" date="2023-10" db="EMBL/GenBank/DDBJ databases">
        <title>Chromosome-scale genome assembly provides insights into flower coloration mechanisms of Canna indica.</title>
        <authorList>
            <person name="Li C."/>
        </authorList>
    </citation>
    <scope>NUCLEOTIDE SEQUENCE [LARGE SCALE GENOMIC DNA]</scope>
    <source>
        <tissue evidence="3">Flower</tissue>
    </source>
</reference>
<dbReference type="PROSITE" id="PS51375">
    <property type="entry name" value="PPR"/>
    <property type="match status" value="5"/>
</dbReference>
<name>A0AAQ3QD11_9LILI</name>
<evidence type="ECO:0000313" key="3">
    <source>
        <dbReference type="EMBL" id="WOL08151.1"/>
    </source>
</evidence>
<dbReference type="GO" id="GO:0003729">
    <property type="term" value="F:mRNA binding"/>
    <property type="evidence" value="ECO:0007669"/>
    <property type="project" value="UniProtKB-ARBA"/>
</dbReference>
<proteinExistence type="predicted"/>
<evidence type="ECO:0000313" key="4">
    <source>
        <dbReference type="Proteomes" id="UP001327560"/>
    </source>
</evidence>
<feature type="repeat" description="PPR" evidence="2">
    <location>
        <begin position="333"/>
        <end position="367"/>
    </location>
</feature>
<gene>
    <name evidence="3" type="ORF">Cni_G16903</name>
</gene>
<dbReference type="Pfam" id="PF01535">
    <property type="entry name" value="PPR"/>
    <property type="match status" value="3"/>
</dbReference>
<dbReference type="SUPFAM" id="SSF48452">
    <property type="entry name" value="TPR-like"/>
    <property type="match status" value="1"/>
</dbReference>
<keyword evidence="1" id="KW-0677">Repeat</keyword>
<evidence type="ECO:0000256" key="1">
    <source>
        <dbReference type="ARBA" id="ARBA00022737"/>
    </source>
</evidence>
<sequence length="617" mass="68287">MKAAANILKLVAGGLYTEALALYARLHSSAFLPDAFTFPPLLKACGKLQSPAHAQQIHAHVITHGLHTRTHATTALTAAYMQLRLFEDALKVFDSIPSPGLPSFNAVISGFSRHGCFEELVRMLKRLGSCGLRPNSVTIASVLPACATLKQGMQLHGYSLKAGHDADDFVATALVTMYLNCSELDLARQVFDLIPEKKVAGYNAMISGSVRNAAFASALNLFRQMIVLLQPNSSTLLPLLSVCSELSALQLGKQIHCYILRSGLGYDVKLGTTLIDMYSKCDMVEQAYQVFMQMENRNLVTWNSIISVFLHHGNVQDALDMFKLLRLEGFSPDTTTWNTMISGFSKLESMTEALKFFTLMQAEHMAPPSLECITSLLQAFTSVSDIRHGKEMHCHVLRTREDYVDEVFLTTLIDMYMKCGCSIYARRIFDSTGRKSKDPALWNAMISGYGRNGESDNALEIFREMQEQKVKPSHVTYLTSISACSHNGQVEKGIEIFRMMTVDHGINPSIKHFSCLIDLLGRAGKLAEAWNLIHEIPKPSASAYSALLGACGCHGDTELGKIISERLSEIEPTCSTSPVVLSNIYAARERWGEVEGLRTKMMNKELYKKPGCTWIEA</sequence>
<dbReference type="FunFam" id="1.25.40.10:FF:000090">
    <property type="entry name" value="Pentatricopeptide repeat-containing protein, chloroplastic"/>
    <property type="match status" value="1"/>
</dbReference>
<dbReference type="NCBIfam" id="TIGR00756">
    <property type="entry name" value="PPR"/>
    <property type="match status" value="6"/>
</dbReference>
<protein>
    <submittedName>
        <fullName evidence="3">Pentatricopeptide repeat-containing protein</fullName>
    </submittedName>
</protein>
<keyword evidence="4" id="KW-1185">Reference proteome</keyword>
<dbReference type="InterPro" id="IPR046960">
    <property type="entry name" value="PPR_At4g14850-like_plant"/>
</dbReference>
<dbReference type="GO" id="GO:0009451">
    <property type="term" value="P:RNA modification"/>
    <property type="evidence" value="ECO:0007669"/>
    <property type="project" value="InterPro"/>
</dbReference>
<dbReference type="InterPro" id="IPR011990">
    <property type="entry name" value="TPR-like_helical_dom_sf"/>
</dbReference>
<feature type="repeat" description="PPR" evidence="2">
    <location>
        <begin position="473"/>
        <end position="508"/>
    </location>
</feature>
<accession>A0AAQ3QD11</accession>
<dbReference type="PANTHER" id="PTHR47926">
    <property type="entry name" value="PENTATRICOPEPTIDE REPEAT-CONTAINING PROTEIN"/>
    <property type="match status" value="1"/>
</dbReference>
<dbReference type="InterPro" id="IPR002885">
    <property type="entry name" value="PPR_rpt"/>
</dbReference>
<dbReference type="Proteomes" id="UP001327560">
    <property type="component" value="Chromosome 5"/>
</dbReference>
<dbReference type="InterPro" id="IPR046848">
    <property type="entry name" value="E_motif"/>
</dbReference>
<dbReference type="Gene3D" id="1.25.40.10">
    <property type="entry name" value="Tetratricopeptide repeat domain"/>
    <property type="match status" value="4"/>
</dbReference>
<dbReference type="Pfam" id="PF13041">
    <property type="entry name" value="PPR_2"/>
    <property type="match status" value="2"/>
</dbReference>
<feature type="repeat" description="PPR" evidence="2">
    <location>
        <begin position="298"/>
        <end position="332"/>
    </location>
</feature>
<dbReference type="FunFam" id="1.25.40.10:FF:000073">
    <property type="entry name" value="Pentatricopeptide repeat-containing protein chloroplastic"/>
    <property type="match status" value="1"/>
</dbReference>
<organism evidence="3 4">
    <name type="scientific">Canna indica</name>
    <name type="common">Indian-shot</name>
    <dbReference type="NCBI Taxonomy" id="4628"/>
    <lineage>
        <taxon>Eukaryota</taxon>
        <taxon>Viridiplantae</taxon>
        <taxon>Streptophyta</taxon>
        <taxon>Embryophyta</taxon>
        <taxon>Tracheophyta</taxon>
        <taxon>Spermatophyta</taxon>
        <taxon>Magnoliopsida</taxon>
        <taxon>Liliopsida</taxon>
        <taxon>Zingiberales</taxon>
        <taxon>Cannaceae</taxon>
        <taxon>Canna</taxon>
    </lineage>
</organism>
<feature type="repeat" description="PPR" evidence="2">
    <location>
        <begin position="100"/>
        <end position="134"/>
    </location>
</feature>